<dbReference type="GO" id="GO:0008045">
    <property type="term" value="P:motor neuron axon guidance"/>
    <property type="evidence" value="ECO:0007669"/>
    <property type="project" value="TreeGrafter"/>
</dbReference>
<dbReference type="SMART" id="SM00194">
    <property type="entry name" value="PTPc"/>
    <property type="match status" value="1"/>
</dbReference>
<organism evidence="7 8">
    <name type="scientific">Tenebrio molitor</name>
    <name type="common">Yellow mealworm beetle</name>
    <dbReference type="NCBI Taxonomy" id="7067"/>
    <lineage>
        <taxon>Eukaryota</taxon>
        <taxon>Metazoa</taxon>
        <taxon>Ecdysozoa</taxon>
        <taxon>Arthropoda</taxon>
        <taxon>Hexapoda</taxon>
        <taxon>Insecta</taxon>
        <taxon>Pterygota</taxon>
        <taxon>Neoptera</taxon>
        <taxon>Endopterygota</taxon>
        <taxon>Coleoptera</taxon>
        <taxon>Polyphaga</taxon>
        <taxon>Cucujiformia</taxon>
        <taxon>Tenebrionidae</taxon>
        <taxon>Tenebrio</taxon>
    </lineage>
</organism>
<dbReference type="AlphaFoldDB" id="A0A8J6HIJ0"/>
<comment type="catalytic activity">
    <reaction evidence="5">
        <text>O-phospho-L-tyrosyl-[protein] + H2O = L-tyrosyl-[protein] + phosphate</text>
        <dbReference type="Rhea" id="RHEA:10684"/>
        <dbReference type="Rhea" id="RHEA-COMP:10136"/>
        <dbReference type="Rhea" id="RHEA-COMP:20101"/>
        <dbReference type="ChEBI" id="CHEBI:15377"/>
        <dbReference type="ChEBI" id="CHEBI:43474"/>
        <dbReference type="ChEBI" id="CHEBI:46858"/>
        <dbReference type="ChEBI" id="CHEBI:61978"/>
        <dbReference type="EC" id="3.1.3.48"/>
    </reaction>
</comment>
<evidence type="ECO:0000256" key="5">
    <source>
        <dbReference type="ARBA" id="ARBA00051722"/>
    </source>
</evidence>
<evidence type="ECO:0000256" key="1">
    <source>
        <dbReference type="ARBA" id="ARBA00009580"/>
    </source>
</evidence>
<comment type="similarity">
    <text evidence="1">Belongs to the protein-tyrosine phosphatase family.</text>
</comment>
<dbReference type="PANTHER" id="PTHR19134">
    <property type="entry name" value="RECEPTOR-TYPE TYROSINE-PROTEIN PHOSPHATASE"/>
    <property type="match status" value="1"/>
</dbReference>
<keyword evidence="3" id="KW-0378">Hydrolase</keyword>
<dbReference type="InterPro" id="IPR036116">
    <property type="entry name" value="FN3_sf"/>
</dbReference>
<dbReference type="Gene3D" id="2.60.40.10">
    <property type="entry name" value="Immunoglobulins"/>
    <property type="match status" value="1"/>
</dbReference>
<evidence type="ECO:0000256" key="4">
    <source>
        <dbReference type="ARBA" id="ARBA00022912"/>
    </source>
</evidence>
<dbReference type="PRINTS" id="PR00700">
    <property type="entry name" value="PRTYPHPHTASE"/>
</dbReference>
<dbReference type="CDD" id="cd00047">
    <property type="entry name" value="PTPc"/>
    <property type="match status" value="1"/>
</dbReference>
<dbReference type="EC" id="3.1.3.48" evidence="2"/>
<dbReference type="SUPFAM" id="SSF49265">
    <property type="entry name" value="Fibronectin type III"/>
    <property type="match status" value="1"/>
</dbReference>
<keyword evidence="4" id="KW-0904">Protein phosphatase</keyword>
<dbReference type="InterPro" id="IPR000242">
    <property type="entry name" value="PTP_cat"/>
</dbReference>
<dbReference type="Proteomes" id="UP000719412">
    <property type="component" value="Unassembled WGS sequence"/>
</dbReference>
<dbReference type="EMBL" id="JABDTM020023673">
    <property type="protein sequence ID" value="KAH0815008.1"/>
    <property type="molecule type" value="Genomic_DNA"/>
</dbReference>
<evidence type="ECO:0000256" key="2">
    <source>
        <dbReference type="ARBA" id="ARBA00013064"/>
    </source>
</evidence>
<evidence type="ECO:0000259" key="6">
    <source>
        <dbReference type="PROSITE" id="PS50055"/>
    </source>
</evidence>
<dbReference type="PROSITE" id="PS50055">
    <property type="entry name" value="TYR_PHOSPHATASE_PTP"/>
    <property type="match status" value="1"/>
</dbReference>
<proteinExistence type="inferred from homology"/>
<dbReference type="PANTHER" id="PTHR19134:SF562">
    <property type="entry name" value="PROTEIN-TYROSINE-PHOSPHATASE"/>
    <property type="match status" value="1"/>
</dbReference>
<dbReference type="InterPro" id="IPR050348">
    <property type="entry name" value="Protein-Tyr_Phosphatase"/>
</dbReference>
<dbReference type="GO" id="GO:0004725">
    <property type="term" value="F:protein tyrosine phosphatase activity"/>
    <property type="evidence" value="ECO:0007669"/>
    <property type="project" value="UniProtKB-EC"/>
</dbReference>
<evidence type="ECO:0000256" key="3">
    <source>
        <dbReference type="ARBA" id="ARBA00022801"/>
    </source>
</evidence>
<evidence type="ECO:0000313" key="7">
    <source>
        <dbReference type="EMBL" id="KAH0815008.1"/>
    </source>
</evidence>
<keyword evidence="8" id="KW-1185">Reference proteome</keyword>
<dbReference type="SUPFAM" id="SSF52799">
    <property type="entry name" value="(Phosphotyrosine protein) phosphatases II"/>
    <property type="match status" value="2"/>
</dbReference>
<reference evidence="7" key="1">
    <citation type="journal article" date="2020" name="J Insects Food Feed">
        <title>The yellow mealworm (Tenebrio molitor) genome: a resource for the emerging insects as food and feed industry.</title>
        <authorList>
            <person name="Eriksson T."/>
            <person name="Andere A."/>
            <person name="Kelstrup H."/>
            <person name="Emery V."/>
            <person name="Picard C."/>
        </authorList>
    </citation>
    <scope>NUCLEOTIDE SEQUENCE</scope>
    <source>
        <strain evidence="7">Stoneville</strain>
        <tissue evidence="7">Whole head</tissue>
    </source>
</reference>
<dbReference type="Pfam" id="PF00102">
    <property type="entry name" value="Y_phosphatase"/>
    <property type="match status" value="2"/>
</dbReference>
<sequence>MHNNSESRYLTNKEWRHFELSKKDNRLSFRRLNNKDAIIQYDDSEEVYNITRMMIHSKDTINGLWKIHTAPGQVFSEPPVVSDIKYSEAKVKVENFELLNKKYTDPPDSYYVEYRKAEGNSEWMASDQRNPFNKSAIIKLQHLEPNTKYIVRGVIITINNKTFIDENLPHAAFTTKCYEPLEKPNNLTIHWNLQNDLQLTWGHPNKTSGLITFFNISVVFHNSPKNHLHDSFPVTNYKPFYEYKIEEKRLLKSTPFRIRIEAFNGYNGEELVKNDISPPALPLFTTEPKISTSDDTIIIEISPIKTTTYNVTILLTNTFMNKTSYKLYSYKVHTLGEPIDSNVSKDLSLLGLLSLLLIIPIAIAFRKFLAKSKSTNRKDYEQKTETYSKPVKITKYPDYVKNSLKNSELEILNTVKIYETIIDDITIDYLDTEYIDGHQVTKSHLAAKVPEPDKFALFWKLIWKENIKYIILLDNRFEDDQETAENYWHVKDEDLRHHKLSLTFKSCDIFSDYECRKFILTFKQTSRHIVLYRYCSWWNTSTPLSSLSLMPFFQTTSKVPLNSKSPILFQCSTGVEGTGFALLCDISLRTANRDGTVDIFRISHRLAKCDPNLINNINYYLLAHFVIFENCLKTDTKFKCDPFRGGTSIPFSEQQIRKYFKYVQETQWLDTIKRKTGNKSVHKEQSLIAPYSLDYDDVSAYFGVVTIDGFRCPGKFTITKEPTTDTLFQFWNFVANKNISVIVSKIIEIIVMKNWAPDATRPENVPDFVNVCNETNTILKKSNSVLVMSHNGIKDSGLYIAMLYNIKKIEVEGICDVPTSVRMVRNHSQEFRICEGDFTFLFQATENYLKEAKLYEVI</sequence>
<feature type="domain" description="Tyrosine-protein phosphatase" evidence="6">
    <location>
        <begin position="388"/>
        <end position="630"/>
    </location>
</feature>
<dbReference type="InterPro" id="IPR013783">
    <property type="entry name" value="Ig-like_fold"/>
</dbReference>
<protein>
    <recommendedName>
        <fullName evidence="2">protein-tyrosine-phosphatase</fullName>
        <ecNumber evidence="2">3.1.3.48</ecNumber>
    </recommendedName>
</protein>
<dbReference type="InterPro" id="IPR029021">
    <property type="entry name" value="Prot-tyrosine_phosphatase-like"/>
</dbReference>
<gene>
    <name evidence="7" type="ORF">GEV33_007783</name>
</gene>
<name>A0A8J6HIJ0_TENMO</name>
<comment type="caution">
    <text evidence="7">The sequence shown here is derived from an EMBL/GenBank/DDBJ whole genome shotgun (WGS) entry which is preliminary data.</text>
</comment>
<evidence type="ECO:0000313" key="8">
    <source>
        <dbReference type="Proteomes" id="UP000719412"/>
    </source>
</evidence>
<dbReference type="Gene3D" id="3.90.190.10">
    <property type="entry name" value="Protein tyrosine phosphatase superfamily"/>
    <property type="match status" value="2"/>
</dbReference>
<reference evidence="7" key="2">
    <citation type="submission" date="2021-08" db="EMBL/GenBank/DDBJ databases">
        <authorList>
            <person name="Eriksson T."/>
        </authorList>
    </citation>
    <scope>NUCLEOTIDE SEQUENCE</scope>
    <source>
        <strain evidence="7">Stoneville</strain>
        <tissue evidence="7">Whole head</tissue>
    </source>
</reference>
<accession>A0A8J6HIJ0</accession>